<dbReference type="KEGG" id="meti:DK427_18275"/>
<organism evidence="2 3">
    <name type="scientific">Methylobacterium radiodurans</name>
    <dbReference type="NCBI Taxonomy" id="2202828"/>
    <lineage>
        <taxon>Bacteria</taxon>
        <taxon>Pseudomonadati</taxon>
        <taxon>Pseudomonadota</taxon>
        <taxon>Alphaproteobacteria</taxon>
        <taxon>Hyphomicrobiales</taxon>
        <taxon>Methylobacteriaceae</taxon>
        <taxon>Methylobacterium</taxon>
    </lineage>
</organism>
<dbReference type="Proteomes" id="UP000246058">
    <property type="component" value="Chromosome"/>
</dbReference>
<evidence type="ECO:0000313" key="2">
    <source>
        <dbReference type="EMBL" id="AWN37429.1"/>
    </source>
</evidence>
<evidence type="ECO:0000313" key="3">
    <source>
        <dbReference type="Proteomes" id="UP000246058"/>
    </source>
</evidence>
<name>A0A2U8VUF7_9HYPH</name>
<feature type="chain" id="PRO_5015853957" evidence="1">
    <location>
        <begin position="21"/>
        <end position="67"/>
    </location>
</feature>
<sequence>MIPRPRLLAAAALLAALALAFGRTPPKPQDPCSERPRAYPCALFGPAPIATAPLRPETDTVPADGTS</sequence>
<evidence type="ECO:0000256" key="1">
    <source>
        <dbReference type="SAM" id="SignalP"/>
    </source>
</evidence>
<accession>A0A2U8VUF7</accession>
<protein>
    <submittedName>
        <fullName evidence="2">Uncharacterized protein</fullName>
    </submittedName>
</protein>
<dbReference type="EMBL" id="CP029551">
    <property type="protein sequence ID" value="AWN37429.1"/>
    <property type="molecule type" value="Genomic_DNA"/>
</dbReference>
<reference evidence="2 3" key="1">
    <citation type="submission" date="2018-05" db="EMBL/GenBank/DDBJ databases">
        <title>Complete Genome Sequence of Methylobacterium sp. 17Sr1-43.</title>
        <authorList>
            <person name="Srinivasan S."/>
        </authorList>
    </citation>
    <scope>NUCLEOTIDE SEQUENCE [LARGE SCALE GENOMIC DNA]</scope>
    <source>
        <strain evidence="2 3">17Sr1-43</strain>
    </source>
</reference>
<dbReference type="AlphaFoldDB" id="A0A2U8VUF7"/>
<keyword evidence="3" id="KW-1185">Reference proteome</keyword>
<feature type="signal peptide" evidence="1">
    <location>
        <begin position="1"/>
        <end position="20"/>
    </location>
</feature>
<proteinExistence type="predicted"/>
<dbReference type="RefSeq" id="WP_109952508.1">
    <property type="nucleotide sequence ID" value="NZ_CP029551.1"/>
</dbReference>
<gene>
    <name evidence="2" type="ORF">DK427_18275</name>
</gene>
<keyword evidence="1" id="KW-0732">Signal</keyword>
<dbReference type="OrthoDB" id="9949419at2"/>